<dbReference type="EMBL" id="ABLOJW010000010">
    <property type="protein sequence ID" value="EKT4092609.1"/>
    <property type="molecule type" value="Genomic_DNA"/>
</dbReference>
<dbReference type="RefSeq" id="WP_088475660.1">
    <property type="nucleotide sequence ID" value="NZ_AP021908.1"/>
</dbReference>
<gene>
    <name evidence="2" type="ORF">I5U67_07215</name>
    <name evidence="1" type="ORF">QEG23_002126</name>
</gene>
<dbReference type="Proteomes" id="UP000625930">
    <property type="component" value="Unassembled WGS sequence"/>
</dbReference>
<comment type="caution">
    <text evidence="2">The sequence shown here is derived from an EMBL/GenBank/DDBJ whole genome shotgun (WGS) entry which is preliminary data.</text>
</comment>
<name>A0AA89WK68_STEMA</name>
<evidence type="ECO:0000313" key="2">
    <source>
        <dbReference type="EMBL" id="MBH1651957.1"/>
    </source>
</evidence>
<dbReference type="AlphaFoldDB" id="A0AA89WK68"/>
<reference evidence="1" key="2">
    <citation type="submission" date="2022-07" db="EMBL/GenBank/DDBJ databases">
        <authorList>
            <consortium name="DAFM: The Division of Animal and Food Microbiology"/>
        </authorList>
    </citation>
    <scope>NUCLEOTIDE SEQUENCE</scope>
    <source>
        <strain evidence="1">19MO01SH01-2</strain>
    </source>
</reference>
<organism evidence="2 3">
    <name type="scientific">Stenotrophomonas maltophilia</name>
    <name type="common">Pseudomonas maltophilia</name>
    <name type="synonym">Xanthomonas maltophilia</name>
    <dbReference type="NCBI Taxonomy" id="40324"/>
    <lineage>
        <taxon>Bacteria</taxon>
        <taxon>Pseudomonadati</taxon>
        <taxon>Pseudomonadota</taxon>
        <taxon>Gammaproteobacteria</taxon>
        <taxon>Lysobacterales</taxon>
        <taxon>Lysobacteraceae</taxon>
        <taxon>Stenotrophomonas</taxon>
        <taxon>Stenotrophomonas maltophilia group</taxon>
    </lineage>
</organism>
<reference evidence="2" key="1">
    <citation type="submission" date="2020-11" db="EMBL/GenBank/DDBJ databases">
        <title>Enhanced detection system for hospital associated transmission using whole genome sequencing surveillance.</title>
        <authorList>
            <person name="Harrison L.H."/>
            <person name="Van Tyne D."/>
            <person name="Marsh J.W."/>
            <person name="Griffith M.P."/>
            <person name="Snyder D.J."/>
            <person name="Cooper V.S."/>
            <person name="Mustapha M."/>
        </authorList>
    </citation>
    <scope>NUCLEOTIDE SEQUENCE</scope>
    <source>
        <strain evidence="2">STEN00091</strain>
    </source>
</reference>
<proteinExistence type="predicted"/>
<evidence type="ECO:0000313" key="1">
    <source>
        <dbReference type="EMBL" id="EKT4092609.1"/>
    </source>
</evidence>
<dbReference type="Proteomes" id="UP001218208">
    <property type="component" value="Unassembled WGS sequence"/>
</dbReference>
<dbReference type="EMBL" id="JADUNP010000010">
    <property type="protein sequence ID" value="MBH1651957.1"/>
    <property type="molecule type" value="Genomic_DNA"/>
</dbReference>
<sequence length="114" mass="12926">MLKFYTKDPAGLLQKFKAKLKAKQGQDSIQTWEQVGENFGHTSERWKGKLALKATINADATEPNLTFTVASMAKGTQEEQQIFYAYYHGHLLQTFVDHLGEHFSAARYADTRGK</sequence>
<accession>A0AA89WK68</accession>
<protein>
    <submittedName>
        <fullName evidence="2">Uncharacterized protein</fullName>
    </submittedName>
</protein>
<evidence type="ECO:0000313" key="3">
    <source>
        <dbReference type="Proteomes" id="UP000625930"/>
    </source>
</evidence>